<dbReference type="Proteomes" id="UP000193061">
    <property type="component" value="Unassembled WGS sequence"/>
</dbReference>
<name>A0A1X6YXW3_9RHOB</name>
<proteinExistence type="predicted"/>
<keyword evidence="2" id="KW-1185">Reference proteome</keyword>
<accession>A0A1X6YXW3</accession>
<organism evidence="1 2">
    <name type="scientific">Roseovarius albus</name>
    <dbReference type="NCBI Taxonomy" id="1247867"/>
    <lineage>
        <taxon>Bacteria</taxon>
        <taxon>Pseudomonadati</taxon>
        <taxon>Pseudomonadota</taxon>
        <taxon>Alphaproteobacteria</taxon>
        <taxon>Rhodobacterales</taxon>
        <taxon>Roseobacteraceae</taxon>
        <taxon>Roseovarius</taxon>
    </lineage>
</organism>
<dbReference type="AlphaFoldDB" id="A0A1X6YXW3"/>
<sequence length="59" mass="6157">MVELLAGLGAVVQVNLVSDVQGGQFCPPSGLTSMFTGVERAAVGSHCPPYVLLILSQWI</sequence>
<gene>
    <name evidence="1" type="ORF">ROA7450_01564</name>
</gene>
<dbReference type="EMBL" id="FWFX01000004">
    <property type="protein sequence ID" value="SLN34538.1"/>
    <property type="molecule type" value="Genomic_DNA"/>
</dbReference>
<protein>
    <submittedName>
        <fullName evidence="1">Uncharacterized protein</fullName>
    </submittedName>
</protein>
<reference evidence="1 2" key="1">
    <citation type="submission" date="2017-03" db="EMBL/GenBank/DDBJ databases">
        <authorList>
            <person name="Afonso C.L."/>
            <person name="Miller P.J."/>
            <person name="Scott M.A."/>
            <person name="Spackman E."/>
            <person name="Goraichik I."/>
            <person name="Dimitrov K.M."/>
            <person name="Suarez D.L."/>
            <person name="Swayne D.E."/>
        </authorList>
    </citation>
    <scope>NUCLEOTIDE SEQUENCE [LARGE SCALE GENOMIC DNA]</scope>
    <source>
        <strain evidence="1 2">CECT 7450</strain>
    </source>
</reference>
<evidence type="ECO:0000313" key="2">
    <source>
        <dbReference type="Proteomes" id="UP000193061"/>
    </source>
</evidence>
<evidence type="ECO:0000313" key="1">
    <source>
        <dbReference type="EMBL" id="SLN34538.1"/>
    </source>
</evidence>